<dbReference type="Gramene" id="mRNA:HanXRQr2_Chr15g0671451">
    <property type="protein sequence ID" value="mRNA:HanXRQr2_Chr15g0671451"/>
    <property type="gene ID" value="HanXRQr2_Chr15g0671451"/>
</dbReference>
<reference evidence="1" key="2">
    <citation type="submission" date="2020-06" db="EMBL/GenBank/DDBJ databases">
        <title>Helianthus annuus Genome sequencing and assembly Release 2.</title>
        <authorList>
            <person name="Gouzy J."/>
            <person name="Langlade N."/>
            <person name="Munos S."/>
        </authorList>
    </citation>
    <scope>NUCLEOTIDE SEQUENCE</scope>
    <source>
        <tissue evidence="1">Leaves</tissue>
    </source>
</reference>
<evidence type="ECO:0000313" key="2">
    <source>
        <dbReference type="Proteomes" id="UP000215914"/>
    </source>
</evidence>
<proteinExistence type="predicted"/>
<dbReference type="AlphaFoldDB" id="A0A9K3H2T3"/>
<organism evidence="1 2">
    <name type="scientific">Helianthus annuus</name>
    <name type="common">Common sunflower</name>
    <dbReference type="NCBI Taxonomy" id="4232"/>
    <lineage>
        <taxon>Eukaryota</taxon>
        <taxon>Viridiplantae</taxon>
        <taxon>Streptophyta</taxon>
        <taxon>Embryophyta</taxon>
        <taxon>Tracheophyta</taxon>
        <taxon>Spermatophyta</taxon>
        <taxon>Magnoliopsida</taxon>
        <taxon>eudicotyledons</taxon>
        <taxon>Gunneridae</taxon>
        <taxon>Pentapetalae</taxon>
        <taxon>asterids</taxon>
        <taxon>campanulids</taxon>
        <taxon>Asterales</taxon>
        <taxon>Asteraceae</taxon>
        <taxon>Asteroideae</taxon>
        <taxon>Heliantheae alliance</taxon>
        <taxon>Heliantheae</taxon>
        <taxon>Helianthus</taxon>
    </lineage>
</organism>
<protein>
    <submittedName>
        <fullName evidence="1">Uncharacterized protein</fullName>
    </submittedName>
</protein>
<reference evidence="1" key="1">
    <citation type="journal article" date="2017" name="Nature">
        <title>The sunflower genome provides insights into oil metabolism, flowering and Asterid evolution.</title>
        <authorList>
            <person name="Badouin H."/>
            <person name="Gouzy J."/>
            <person name="Grassa C.J."/>
            <person name="Murat F."/>
            <person name="Staton S.E."/>
            <person name="Cottret L."/>
            <person name="Lelandais-Briere C."/>
            <person name="Owens G.L."/>
            <person name="Carrere S."/>
            <person name="Mayjonade B."/>
            <person name="Legrand L."/>
            <person name="Gill N."/>
            <person name="Kane N.C."/>
            <person name="Bowers J.E."/>
            <person name="Hubner S."/>
            <person name="Bellec A."/>
            <person name="Berard A."/>
            <person name="Berges H."/>
            <person name="Blanchet N."/>
            <person name="Boniface M.C."/>
            <person name="Brunel D."/>
            <person name="Catrice O."/>
            <person name="Chaidir N."/>
            <person name="Claudel C."/>
            <person name="Donnadieu C."/>
            <person name="Faraut T."/>
            <person name="Fievet G."/>
            <person name="Helmstetter N."/>
            <person name="King M."/>
            <person name="Knapp S.J."/>
            <person name="Lai Z."/>
            <person name="Le Paslier M.C."/>
            <person name="Lippi Y."/>
            <person name="Lorenzon L."/>
            <person name="Mandel J.R."/>
            <person name="Marage G."/>
            <person name="Marchand G."/>
            <person name="Marquand E."/>
            <person name="Bret-Mestries E."/>
            <person name="Morien E."/>
            <person name="Nambeesan S."/>
            <person name="Nguyen T."/>
            <person name="Pegot-Espagnet P."/>
            <person name="Pouilly N."/>
            <person name="Raftis F."/>
            <person name="Sallet E."/>
            <person name="Schiex T."/>
            <person name="Thomas J."/>
            <person name="Vandecasteele C."/>
            <person name="Vares D."/>
            <person name="Vear F."/>
            <person name="Vautrin S."/>
            <person name="Crespi M."/>
            <person name="Mangin B."/>
            <person name="Burke J.M."/>
            <person name="Salse J."/>
            <person name="Munos S."/>
            <person name="Vincourt P."/>
            <person name="Rieseberg L.H."/>
            <person name="Langlade N.B."/>
        </authorList>
    </citation>
    <scope>NUCLEOTIDE SEQUENCE</scope>
    <source>
        <tissue evidence="1">Leaves</tissue>
    </source>
</reference>
<gene>
    <name evidence="1" type="ORF">HanXRQr2_Chr15g0671451</name>
</gene>
<evidence type="ECO:0000313" key="1">
    <source>
        <dbReference type="EMBL" id="KAF5762654.1"/>
    </source>
</evidence>
<sequence>MFQLNLVEFEGNMKELGLWQRRISICRERETHSRSSVAYGVVASCEPSASHLSGEGAFWVQHEGMQIFSIDVQLGGLRFPIGGGDHKVLMYYC</sequence>
<dbReference type="EMBL" id="MNCJ02000330">
    <property type="protein sequence ID" value="KAF5762654.1"/>
    <property type="molecule type" value="Genomic_DNA"/>
</dbReference>
<keyword evidence="2" id="KW-1185">Reference proteome</keyword>
<dbReference type="Proteomes" id="UP000215914">
    <property type="component" value="Unassembled WGS sequence"/>
</dbReference>
<name>A0A9K3H2T3_HELAN</name>
<comment type="caution">
    <text evidence="1">The sequence shown here is derived from an EMBL/GenBank/DDBJ whole genome shotgun (WGS) entry which is preliminary data.</text>
</comment>
<accession>A0A9K3H2T3</accession>